<dbReference type="AlphaFoldDB" id="A0AAW4BH55"/>
<evidence type="ECO:0000313" key="4">
    <source>
        <dbReference type="Proteomes" id="UP000786185"/>
    </source>
</evidence>
<protein>
    <submittedName>
        <fullName evidence="2">Uncharacterized protein</fullName>
    </submittedName>
</protein>
<dbReference type="RefSeq" id="WP_194664774.1">
    <property type="nucleotide sequence ID" value="NZ_RDPI01000955.1"/>
</dbReference>
<evidence type="ECO:0000313" key="1">
    <source>
        <dbReference type="EMBL" id="MBF4376617.1"/>
    </source>
</evidence>
<dbReference type="EMBL" id="SCLC01000115">
    <property type="protein sequence ID" value="MBF4436414.1"/>
    <property type="molecule type" value="Genomic_DNA"/>
</dbReference>
<accession>A0AAW4BH55</accession>
<evidence type="ECO:0000313" key="2">
    <source>
        <dbReference type="EMBL" id="MBF4436414.1"/>
    </source>
</evidence>
<sequence length="141" mass="15618">MAIVKSYFIENASVSMKTEFANARSFDLPMDVNQRYCVFKTFVDKKVVYCCWSSGRIENNQPKLTAVGSAALEALCELPSTDKKTLIFQEIKAGKTPIKSKVRKALKKAPRNASICFIGDFDKTLDGNMIPALNVVGVTEL</sequence>
<comment type="caution">
    <text evidence="2">The sequence shown here is derived from an EMBL/GenBank/DDBJ whole genome shotgun (WGS) entry which is preliminary data.</text>
</comment>
<evidence type="ECO:0000313" key="3">
    <source>
        <dbReference type="Proteomes" id="UP000726136"/>
    </source>
</evidence>
<organism evidence="2 4">
    <name type="scientific">Vibrio anguillarum</name>
    <name type="common">Listonella anguillarum</name>
    <dbReference type="NCBI Taxonomy" id="55601"/>
    <lineage>
        <taxon>Bacteria</taxon>
        <taxon>Pseudomonadati</taxon>
        <taxon>Pseudomonadota</taxon>
        <taxon>Gammaproteobacteria</taxon>
        <taxon>Vibrionales</taxon>
        <taxon>Vibrionaceae</taxon>
        <taxon>Vibrio</taxon>
    </lineage>
</organism>
<dbReference type="Proteomes" id="UP000786185">
    <property type="component" value="Unassembled WGS sequence"/>
</dbReference>
<reference evidence="2 3" key="1">
    <citation type="journal article" date="2021" name="PeerJ">
        <title>Analysis of 44 Vibrio anguillarum genomes reveals high genetic diversity.</title>
        <authorList>
            <person name="Hansen M.J."/>
            <person name="Dalsgaard I."/>
        </authorList>
    </citation>
    <scope>NUCLEOTIDE SEQUENCE</scope>
    <source>
        <strain evidence="1 3">040915-1/1B</strain>
        <strain evidence="2">850617-1/1</strain>
    </source>
</reference>
<dbReference type="Proteomes" id="UP000726136">
    <property type="component" value="Unassembled WGS sequence"/>
</dbReference>
<gene>
    <name evidence="1" type="ORF">EAY46_26925</name>
    <name evidence="2" type="ORF">ERJ77_18280</name>
</gene>
<name>A0AAW4BH55_VIBAN</name>
<dbReference type="EMBL" id="RDPI01000955">
    <property type="protein sequence ID" value="MBF4376617.1"/>
    <property type="molecule type" value="Genomic_DNA"/>
</dbReference>
<proteinExistence type="predicted"/>
<keyword evidence="3" id="KW-1185">Reference proteome</keyword>